<dbReference type="PROSITE" id="PS50983">
    <property type="entry name" value="FE_B12_PBP"/>
    <property type="match status" value="1"/>
</dbReference>
<comment type="caution">
    <text evidence="2">The sequence shown here is derived from an EMBL/GenBank/DDBJ whole genome shotgun (WGS) entry which is preliminary data.</text>
</comment>
<reference evidence="2 3" key="1">
    <citation type="submission" date="2019-07" db="EMBL/GenBank/DDBJ databases">
        <title>Reclasification of Spiribacter aquaticus.</title>
        <authorList>
            <person name="Leon M.J."/>
            <person name="Sanchez-Porro C."/>
            <person name="Ventosa A."/>
        </authorList>
    </citation>
    <scope>NUCLEOTIDE SEQUENCE [LARGE SCALE GENOMIC DNA]</scope>
    <source>
        <strain evidence="2 3">SP30</strain>
    </source>
</reference>
<accession>A0A557RNV1</accession>
<evidence type="ECO:0000259" key="1">
    <source>
        <dbReference type="PROSITE" id="PS50983"/>
    </source>
</evidence>
<dbReference type="Gene3D" id="3.40.50.1980">
    <property type="entry name" value="Nitrogenase molybdenum iron protein domain"/>
    <property type="match status" value="2"/>
</dbReference>
<name>A0A557RNV1_9GAMM</name>
<dbReference type="InterPro" id="IPR002491">
    <property type="entry name" value="ABC_transptr_periplasmic_BD"/>
</dbReference>
<dbReference type="Proteomes" id="UP000316688">
    <property type="component" value="Unassembled WGS sequence"/>
</dbReference>
<evidence type="ECO:0000313" key="3">
    <source>
        <dbReference type="Proteomes" id="UP000316688"/>
    </source>
</evidence>
<organism evidence="2 3">
    <name type="scientific">Spiribacter aquaticus</name>
    <dbReference type="NCBI Taxonomy" id="1935996"/>
    <lineage>
        <taxon>Bacteria</taxon>
        <taxon>Pseudomonadati</taxon>
        <taxon>Pseudomonadota</taxon>
        <taxon>Gammaproteobacteria</taxon>
        <taxon>Chromatiales</taxon>
        <taxon>Ectothiorhodospiraceae</taxon>
        <taxon>Spiribacter</taxon>
    </lineage>
</organism>
<keyword evidence="3" id="KW-1185">Reference proteome</keyword>
<sequence length="267" mass="28840">MPVLAAEDTPQRVVSMNLCTDQLAMLVAGPEQLISVSSLSQDPANSAMADRARQYPVNHGRAEEIHVLEPDQVIAGRFSATTTVAMLRRLDIPVAVFEPAISLDDVRDNLRRMGEVLGRSQRAEALVRQFDRRLDAIRVARTPADGADAALFFPNGYTRGEETLIGDIVETAGFDNVASDLGVTRGAMLPLERLVMAGPDRVITASRGPGYSRSEAIMQHPVLEDIAPFGVHRGLGNADWVCGTPHVLDAVERMASLLQRPAGEPSP</sequence>
<feature type="domain" description="Fe/B12 periplasmic-binding" evidence="1">
    <location>
        <begin position="12"/>
        <end position="262"/>
    </location>
</feature>
<dbReference type="PANTHER" id="PTHR30535">
    <property type="entry name" value="VITAMIN B12-BINDING PROTEIN"/>
    <property type="match status" value="1"/>
</dbReference>
<dbReference type="InterPro" id="IPR050902">
    <property type="entry name" value="ABC_Transporter_SBP"/>
</dbReference>
<protein>
    <submittedName>
        <fullName evidence="2">ABC transporter substrate-binding protein</fullName>
    </submittedName>
</protein>
<dbReference type="Pfam" id="PF01497">
    <property type="entry name" value="Peripla_BP_2"/>
    <property type="match status" value="1"/>
</dbReference>
<gene>
    <name evidence="2" type="ORF">FPL11_02105</name>
</gene>
<dbReference type="AlphaFoldDB" id="A0A557RNV1"/>
<evidence type="ECO:0000313" key="2">
    <source>
        <dbReference type="EMBL" id="TVO66755.1"/>
    </source>
</evidence>
<proteinExistence type="predicted"/>
<dbReference type="EMBL" id="VMKP01000001">
    <property type="protein sequence ID" value="TVO66755.1"/>
    <property type="molecule type" value="Genomic_DNA"/>
</dbReference>
<dbReference type="SUPFAM" id="SSF53807">
    <property type="entry name" value="Helical backbone' metal receptor"/>
    <property type="match status" value="1"/>
</dbReference>
<dbReference type="PANTHER" id="PTHR30535:SF34">
    <property type="entry name" value="MOLYBDATE-BINDING PROTEIN MOLA"/>
    <property type="match status" value="1"/>
</dbReference>